<evidence type="ECO:0000313" key="2">
    <source>
        <dbReference type="EMBL" id="UYP46332.1"/>
    </source>
</evidence>
<sequence>MGIKITSFIKIEFGNSEKFNEELKQIPEVVKILSISGDFDLLIHILVEKSEDLVEIIEKIEKIPGIKEINSHYVLAEWEK</sequence>
<organism evidence="2 3">
    <name type="scientific">Candidatus Lokiarchaeum ossiferum</name>
    <dbReference type="NCBI Taxonomy" id="2951803"/>
    <lineage>
        <taxon>Archaea</taxon>
        <taxon>Promethearchaeati</taxon>
        <taxon>Promethearchaeota</taxon>
        <taxon>Promethearchaeia</taxon>
        <taxon>Promethearchaeales</taxon>
        <taxon>Promethearchaeaceae</taxon>
        <taxon>Candidatus Lokiarchaeum</taxon>
    </lineage>
</organism>
<dbReference type="Proteomes" id="UP001208689">
    <property type="component" value="Chromosome"/>
</dbReference>
<dbReference type="InterPro" id="IPR011008">
    <property type="entry name" value="Dimeric_a/b-barrel"/>
</dbReference>
<evidence type="ECO:0000313" key="3">
    <source>
        <dbReference type="Proteomes" id="UP001208689"/>
    </source>
</evidence>
<evidence type="ECO:0000259" key="1">
    <source>
        <dbReference type="Pfam" id="PF01037"/>
    </source>
</evidence>
<accession>A0ABY6HTY7</accession>
<proteinExistence type="predicted"/>
<name>A0ABY6HTY7_9ARCH</name>
<dbReference type="Gene3D" id="3.30.70.920">
    <property type="match status" value="1"/>
</dbReference>
<feature type="domain" description="Transcription regulator AsnC/Lrp ligand binding" evidence="1">
    <location>
        <begin position="9"/>
        <end position="76"/>
    </location>
</feature>
<dbReference type="Pfam" id="PF01037">
    <property type="entry name" value="AsnC_trans_reg"/>
    <property type="match status" value="1"/>
</dbReference>
<dbReference type="EMBL" id="CP104013">
    <property type="protein sequence ID" value="UYP46332.1"/>
    <property type="molecule type" value="Genomic_DNA"/>
</dbReference>
<reference evidence="2" key="1">
    <citation type="submission" date="2022-09" db="EMBL/GenBank/DDBJ databases">
        <title>Actin cytoskeleton and complex cell architecture in an #Asgard archaeon.</title>
        <authorList>
            <person name="Ponce Toledo R.I."/>
            <person name="Schleper C."/>
            <person name="Rodrigues Oliveira T."/>
            <person name="Wollweber F."/>
            <person name="Xu J."/>
            <person name="Rittmann S."/>
            <person name="Klingl A."/>
            <person name="Pilhofer M."/>
        </authorList>
    </citation>
    <scope>NUCLEOTIDE SEQUENCE</scope>
    <source>
        <strain evidence="2">B-35</strain>
    </source>
</reference>
<gene>
    <name evidence="2" type="ORF">NEF87_002617</name>
</gene>
<protein>
    <recommendedName>
        <fullName evidence="1">Transcription regulator AsnC/Lrp ligand binding domain-containing protein</fullName>
    </recommendedName>
</protein>
<dbReference type="InterPro" id="IPR019887">
    <property type="entry name" value="Tscrpt_reg_AsnC/Lrp_C"/>
</dbReference>
<dbReference type="SUPFAM" id="SSF54909">
    <property type="entry name" value="Dimeric alpha+beta barrel"/>
    <property type="match status" value="1"/>
</dbReference>
<keyword evidence="3" id="KW-1185">Reference proteome</keyword>